<organism evidence="1 2">
    <name type="scientific">Verruconis gallopava</name>
    <dbReference type="NCBI Taxonomy" id="253628"/>
    <lineage>
        <taxon>Eukaryota</taxon>
        <taxon>Fungi</taxon>
        <taxon>Dikarya</taxon>
        <taxon>Ascomycota</taxon>
        <taxon>Pezizomycotina</taxon>
        <taxon>Dothideomycetes</taxon>
        <taxon>Pleosporomycetidae</taxon>
        <taxon>Venturiales</taxon>
        <taxon>Sympoventuriaceae</taxon>
        <taxon>Verruconis</taxon>
    </lineage>
</organism>
<reference evidence="1 2" key="1">
    <citation type="submission" date="2015-01" db="EMBL/GenBank/DDBJ databases">
        <title>The Genome Sequence of Ochroconis gallopava CBS43764.</title>
        <authorList>
            <consortium name="The Broad Institute Genomics Platform"/>
            <person name="Cuomo C."/>
            <person name="de Hoog S."/>
            <person name="Gorbushina A."/>
            <person name="Stielow B."/>
            <person name="Teixiera M."/>
            <person name="Abouelleil A."/>
            <person name="Chapman S.B."/>
            <person name="Priest M."/>
            <person name="Young S.K."/>
            <person name="Wortman J."/>
            <person name="Nusbaum C."/>
            <person name="Birren B."/>
        </authorList>
    </citation>
    <scope>NUCLEOTIDE SEQUENCE [LARGE SCALE GENOMIC DNA]</scope>
    <source>
        <strain evidence="1 2">CBS 43764</strain>
    </source>
</reference>
<dbReference type="AlphaFoldDB" id="A0A0D2A4N8"/>
<protein>
    <recommendedName>
        <fullName evidence="3">Nucleotide-diphospho-sugar transferase domain-containing protein</fullName>
    </recommendedName>
</protein>
<dbReference type="GeneID" id="27315163"/>
<name>A0A0D2A4N8_9PEZI</name>
<dbReference type="InParanoid" id="A0A0D2A4N8"/>
<proteinExistence type="predicted"/>
<accession>A0A0D2A4N8</accession>
<evidence type="ECO:0000313" key="2">
    <source>
        <dbReference type="Proteomes" id="UP000053259"/>
    </source>
</evidence>
<dbReference type="EMBL" id="KN847555">
    <property type="protein sequence ID" value="KIW01430.1"/>
    <property type="molecule type" value="Genomic_DNA"/>
</dbReference>
<dbReference type="Proteomes" id="UP000053259">
    <property type="component" value="Unassembled WGS sequence"/>
</dbReference>
<keyword evidence="2" id="KW-1185">Reference proteome</keyword>
<gene>
    <name evidence="1" type="ORF">PV09_07190</name>
</gene>
<evidence type="ECO:0000313" key="1">
    <source>
        <dbReference type="EMBL" id="KIW01430.1"/>
    </source>
</evidence>
<dbReference type="HOGENOM" id="CLU_1078494_0_0_1"/>
<evidence type="ECO:0008006" key="3">
    <source>
        <dbReference type="Google" id="ProtNLM"/>
    </source>
</evidence>
<dbReference type="OrthoDB" id="2128908at2759"/>
<dbReference type="RefSeq" id="XP_016211299.1">
    <property type="nucleotide sequence ID" value="XM_016360927.1"/>
</dbReference>
<dbReference type="VEuPathDB" id="FungiDB:PV09_07190"/>
<sequence>MSRLFRSTRFVRSFLLGVLSTVVLWTYLSSHTILRLVFSHSYDLNFPAIYRAQFQVYILTHDCGRFTSDIASAFDPESVILVPDVADSPACAALGLQQVFVERVEGNSTDDTYRFKYAYTLWHCRNGDKMKCLFLEDDVVMLHDRQRTQEVLVENTLTLFNHEENAYDCTKRGFGWIRSKTTGNGSQCRIYSKPSTECMTYCLTQYEHKQLDYGLAACQNWCGLSQRRFLLAVHGGLSSTMERNRSLVAQSNQHHRPG</sequence>